<dbReference type="AlphaFoldDB" id="M1VP38"/>
<name>M1VP38_STRSU</name>
<proteinExistence type="predicted"/>
<evidence type="ECO:0000313" key="1">
    <source>
        <dbReference type="EMBL" id="BAM94852.1"/>
    </source>
</evidence>
<reference evidence="1" key="1">
    <citation type="journal article" date="2013" name="Appl. Environ. Microbiol.">
        <title>Genetic analysis of capsular polysaccharide synthesis gene clusters from all serotypes of Streptococcus suis: potential mechanisms for generation of capsular variation.</title>
        <authorList>
            <person name="Okura M."/>
            <person name="Takamatsu D."/>
            <person name="Maruyama F."/>
            <person name="Nozawa T."/>
            <person name="Nakagawa I."/>
            <person name="Osaki M."/>
            <person name="Sekizaki T."/>
            <person name="Gottschalk M."/>
            <person name="Kumagai Y."/>
            <person name="Hamada S."/>
        </authorList>
    </citation>
    <scope>NUCLEOTIDE SEQUENCE</scope>
    <source>
        <strain evidence="1">88-1861</strain>
    </source>
</reference>
<gene>
    <name evidence="1" type="primary">cps22L</name>
</gene>
<accession>M1VP38</accession>
<dbReference type="EMBL" id="AB737828">
    <property type="protein sequence ID" value="BAM94852.1"/>
    <property type="molecule type" value="Genomic_DNA"/>
</dbReference>
<protein>
    <submittedName>
        <fullName evidence="1">Uncharacterized protein</fullName>
    </submittedName>
</protein>
<organism evidence="1">
    <name type="scientific">Streptococcus suis</name>
    <dbReference type="NCBI Taxonomy" id="1307"/>
    <lineage>
        <taxon>Bacteria</taxon>
        <taxon>Bacillati</taxon>
        <taxon>Bacillota</taxon>
        <taxon>Bacilli</taxon>
        <taxon>Lactobacillales</taxon>
        <taxon>Streptococcaceae</taxon>
        <taxon>Streptococcus</taxon>
    </lineage>
</organism>
<sequence length="312" mass="37086">MKKALLICPHFMGYDEILVEELKKRYSVTFLDSDLFLKKARDEYNNLPIIIKFIFKIIKPFRNYYRESLLDNALESNFPILIDNEFDLILSINGDGLSDDFYKILFSRNKSSKKFLYIWDDFDWLFKSSHIKYFDRVSTYNLEDSQKFGFSYLPVFTKPIFFNSIPQKKIDISIVATANQKRVDFIRKFYEKNKEKYSFYIYLYDKNMDFNFFSNSNPLSYDEYQKILSQSVSTLDIVRFGQRGPTTRVFDSLVTKTKIITANKEIINYPINSANVFILDSEFEIPEDFIKSDFVEGQEALMVDDWLKTIEN</sequence>